<keyword evidence="1" id="KW-0805">Transcription regulation</keyword>
<dbReference type="PROSITE" id="PS50987">
    <property type="entry name" value="HTH_ARSR_2"/>
    <property type="match status" value="1"/>
</dbReference>
<dbReference type="CDD" id="cd00090">
    <property type="entry name" value="HTH_ARSR"/>
    <property type="match status" value="1"/>
</dbReference>
<proteinExistence type="predicted"/>
<evidence type="ECO:0000313" key="5">
    <source>
        <dbReference type="EMBL" id="OXS99340.1"/>
    </source>
</evidence>
<evidence type="ECO:0000259" key="4">
    <source>
        <dbReference type="PROSITE" id="PS50987"/>
    </source>
</evidence>
<reference evidence="6" key="1">
    <citation type="journal article" date="2017" name="Int. J. Syst. Evol. Microbiol.">
        <title>Notoacmeibacter marinus gen. nov., sp. nov., isolated from the gut of a limpet and proposal of Notoacmeibacteraceae fam. nov. in the order Rhizobiales of the class Alphaproteobacteria.</title>
        <authorList>
            <person name="Huang Z."/>
            <person name="Guo F."/>
            <person name="Lai Q."/>
        </authorList>
    </citation>
    <scope>NUCLEOTIDE SEQUENCE [LARGE SCALE GENOMIC DNA]</scope>
    <source>
        <strain evidence="6">XMTR2A4</strain>
    </source>
</reference>
<dbReference type="SMART" id="SM00418">
    <property type="entry name" value="HTH_ARSR"/>
    <property type="match status" value="1"/>
</dbReference>
<dbReference type="PRINTS" id="PR00778">
    <property type="entry name" value="HTHARSR"/>
</dbReference>
<keyword evidence="6" id="KW-1185">Reference proteome</keyword>
<accession>A0A231UU39</accession>
<dbReference type="InterPro" id="IPR036388">
    <property type="entry name" value="WH-like_DNA-bd_sf"/>
</dbReference>
<sequence>MKMGSAIADISKTLAALAHPARLEILRQLCGCDCACCGEMTDLTGLAQSTTSQHLRVLLEAGLIERRHAGTASQYRLSDTAADVLRQTGAAIIDLAPSGTTASLANKTESATE</sequence>
<dbReference type="SUPFAM" id="SSF46785">
    <property type="entry name" value="Winged helix' DNA-binding domain"/>
    <property type="match status" value="1"/>
</dbReference>
<comment type="caution">
    <text evidence="5">The sequence shown here is derived from an EMBL/GenBank/DDBJ whole genome shotgun (WGS) entry which is preliminary data.</text>
</comment>
<keyword evidence="3" id="KW-0804">Transcription</keyword>
<dbReference type="InterPro" id="IPR011991">
    <property type="entry name" value="ArsR-like_HTH"/>
</dbReference>
<feature type="domain" description="HTH arsR-type" evidence="4">
    <location>
        <begin position="3"/>
        <end position="97"/>
    </location>
</feature>
<gene>
    <name evidence="5" type="ORF">B7H23_14320</name>
</gene>
<dbReference type="PANTHER" id="PTHR43132:SF6">
    <property type="entry name" value="HTH-TYPE TRANSCRIPTIONAL REPRESSOR CZRA"/>
    <property type="match status" value="1"/>
</dbReference>
<dbReference type="InterPro" id="IPR001845">
    <property type="entry name" value="HTH_ArsR_DNA-bd_dom"/>
</dbReference>
<protein>
    <recommendedName>
        <fullName evidence="4">HTH arsR-type domain-containing protein</fullName>
    </recommendedName>
</protein>
<organism evidence="5 6">
    <name type="scientific">Notoacmeibacter marinus</name>
    <dbReference type="NCBI Taxonomy" id="1876515"/>
    <lineage>
        <taxon>Bacteria</taxon>
        <taxon>Pseudomonadati</taxon>
        <taxon>Pseudomonadota</taxon>
        <taxon>Alphaproteobacteria</taxon>
        <taxon>Hyphomicrobiales</taxon>
        <taxon>Notoacmeibacteraceae</taxon>
        <taxon>Notoacmeibacter</taxon>
    </lineage>
</organism>
<evidence type="ECO:0000313" key="6">
    <source>
        <dbReference type="Proteomes" id="UP000215405"/>
    </source>
</evidence>
<dbReference type="InterPro" id="IPR051011">
    <property type="entry name" value="Metal_resp_trans_reg"/>
</dbReference>
<keyword evidence="2" id="KW-0238">DNA-binding</keyword>
<dbReference type="NCBIfam" id="NF033788">
    <property type="entry name" value="HTH_metalloreg"/>
    <property type="match status" value="1"/>
</dbReference>
<evidence type="ECO:0000256" key="1">
    <source>
        <dbReference type="ARBA" id="ARBA00023015"/>
    </source>
</evidence>
<dbReference type="Proteomes" id="UP000215405">
    <property type="component" value="Unassembled WGS sequence"/>
</dbReference>
<dbReference type="EMBL" id="NBYO01000003">
    <property type="protein sequence ID" value="OXS99340.1"/>
    <property type="molecule type" value="Genomic_DNA"/>
</dbReference>
<evidence type="ECO:0000256" key="3">
    <source>
        <dbReference type="ARBA" id="ARBA00023163"/>
    </source>
</evidence>
<dbReference type="InterPro" id="IPR036390">
    <property type="entry name" value="WH_DNA-bd_sf"/>
</dbReference>
<dbReference type="Pfam" id="PF01022">
    <property type="entry name" value="HTH_5"/>
    <property type="match status" value="1"/>
</dbReference>
<dbReference type="GO" id="GO:0003677">
    <property type="term" value="F:DNA binding"/>
    <property type="evidence" value="ECO:0007669"/>
    <property type="project" value="UniProtKB-KW"/>
</dbReference>
<dbReference type="PANTHER" id="PTHR43132">
    <property type="entry name" value="ARSENICAL RESISTANCE OPERON REPRESSOR ARSR-RELATED"/>
    <property type="match status" value="1"/>
</dbReference>
<evidence type="ECO:0000256" key="2">
    <source>
        <dbReference type="ARBA" id="ARBA00023125"/>
    </source>
</evidence>
<dbReference type="GO" id="GO:0003700">
    <property type="term" value="F:DNA-binding transcription factor activity"/>
    <property type="evidence" value="ECO:0007669"/>
    <property type="project" value="InterPro"/>
</dbReference>
<name>A0A231UU39_9HYPH</name>
<dbReference type="Gene3D" id="1.10.10.10">
    <property type="entry name" value="Winged helix-like DNA-binding domain superfamily/Winged helix DNA-binding domain"/>
    <property type="match status" value="1"/>
</dbReference>
<dbReference type="AlphaFoldDB" id="A0A231UU39"/>